<dbReference type="InterPro" id="IPR001240">
    <property type="entry name" value="PRAI_dom"/>
</dbReference>
<evidence type="ECO:0000256" key="1">
    <source>
        <dbReference type="ARBA" id="ARBA00001164"/>
    </source>
</evidence>
<proteinExistence type="inferred from homology"/>
<sequence>MINNKLIKVCGMKDGQNIHETELLGVDMIGLIFYPESPRYVRKKPDYLPKHALRVGVFVNEDIEKVKKSAVRFKLDFIQLHGSESPEYCHSLRSEGLQVIKAFSIAKTRDLLKTHLYETSCRYFLFDTPCTQYGGSGNTFDWNILHIYNGKTPFLLSGGITPFSAQRLQEFHHPRLAGYDLNSRFELEPGMKNIEQLQMFINDLHKKQTI</sequence>
<dbReference type="AlphaFoldDB" id="A0A926F8P8"/>
<keyword evidence="12" id="KW-1185">Reference proteome</keyword>
<dbReference type="Gene3D" id="3.20.20.70">
    <property type="entry name" value="Aldolase class I"/>
    <property type="match status" value="1"/>
</dbReference>
<evidence type="ECO:0000256" key="8">
    <source>
        <dbReference type="ARBA" id="ARBA00023235"/>
    </source>
</evidence>
<keyword evidence="6 9" id="KW-0822">Tryptophan biosynthesis</keyword>
<dbReference type="HAMAP" id="MF_00135">
    <property type="entry name" value="PRAI"/>
    <property type="match status" value="1"/>
</dbReference>
<dbReference type="EC" id="5.3.1.24" evidence="3 9"/>
<gene>
    <name evidence="9" type="primary">trpF</name>
    <name evidence="11" type="ORF">H8744_16880</name>
</gene>
<evidence type="ECO:0000313" key="11">
    <source>
        <dbReference type="EMBL" id="MBC8594887.1"/>
    </source>
</evidence>
<dbReference type="EMBL" id="JACRTF010000001">
    <property type="protein sequence ID" value="MBC8594887.1"/>
    <property type="molecule type" value="Genomic_DNA"/>
</dbReference>
<dbReference type="GO" id="GO:0004640">
    <property type="term" value="F:phosphoribosylanthranilate isomerase activity"/>
    <property type="evidence" value="ECO:0007669"/>
    <property type="project" value="UniProtKB-UniRule"/>
</dbReference>
<feature type="domain" description="N-(5'phosphoribosyl) anthranilate isomerase (PRAI)" evidence="10">
    <location>
        <begin position="8"/>
        <end position="202"/>
    </location>
</feature>
<dbReference type="InterPro" id="IPR044643">
    <property type="entry name" value="TrpF_fam"/>
</dbReference>
<comment type="similarity">
    <text evidence="9">Belongs to the TrpF family.</text>
</comment>
<evidence type="ECO:0000259" key="10">
    <source>
        <dbReference type="Pfam" id="PF00697"/>
    </source>
</evidence>
<evidence type="ECO:0000256" key="4">
    <source>
        <dbReference type="ARBA" id="ARBA00022272"/>
    </source>
</evidence>
<protein>
    <recommendedName>
        <fullName evidence="4 9">N-(5'-phosphoribosyl)anthranilate isomerase</fullName>
        <shortName evidence="9">PRAI</shortName>
        <ecNumber evidence="3 9">5.3.1.24</ecNumber>
    </recommendedName>
</protein>
<evidence type="ECO:0000256" key="3">
    <source>
        <dbReference type="ARBA" id="ARBA00012572"/>
    </source>
</evidence>
<dbReference type="Proteomes" id="UP000651085">
    <property type="component" value="Unassembled WGS sequence"/>
</dbReference>
<evidence type="ECO:0000256" key="6">
    <source>
        <dbReference type="ARBA" id="ARBA00022822"/>
    </source>
</evidence>
<comment type="pathway">
    <text evidence="2 9">Amino-acid biosynthesis; L-tryptophan biosynthesis; L-tryptophan from chorismate: step 3/5.</text>
</comment>
<evidence type="ECO:0000256" key="9">
    <source>
        <dbReference type="HAMAP-Rule" id="MF_00135"/>
    </source>
</evidence>
<organism evidence="11 12">
    <name type="scientific">Jilunia laotingensis</name>
    <dbReference type="NCBI Taxonomy" id="2763675"/>
    <lineage>
        <taxon>Bacteria</taxon>
        <taxon>Pseudomonadati</taxon>
        <taxon>Bacteroidota</taxon>
        <taxon>Bacteroidia</taxon>
        <taxon>Bacteroidales</taxon>
        <taxon>Bacteroidaceae</taxon>
        <taxon>Jilunia</taxon>
    </lineage>
</organism>
<dbReference type="CDD" id="cd00405">
    <property type="entry name" value="PRAI"/>
    <property type="match status" value="1"/>
</dbReference>
<dbReference type="PANTHER" id="PTHR42894">
    <property type="entry name" value="N-(5'-PHOSPHORIBOSYL)ANTHRANILATE ISOMERASE"/>
    <property type="match status" value="1"/>
</dbReference>
<comment type="catalytic activity">
    <reaction evidence="1 9">
        <text>N-(5-phospho-beta-D-ribosyl)anthranilate = 1-(2-carboxyphenylamino)-1-deoxy-D-ribulose 5-phosphate</text>
        <dbReference type="Rhea" id="RHEA:21540"/>
        <dbReference type="ChEBI" id="CHEBI:18277"/>
        <dbReference type="ChEBI" id="CHEBI:58613"/>
        <dbReference type="EC" id="5.3.1.24"/>
    </reaction>
</comment>
<dbReference type="SUPFAM" id="SSF51366">
    <property type="entry name" value="Ribulose-phoshate binding barrel"/>
    <property type="match status" value="1"/>
</dbReference>
<accession>A0A926F8P8</accession>
<comment type="caution">
    <text evidence="11">The sequence shown here is derived from an EMBL/GenBank/DDBJ whole genome shotgun (WGS) entry which is preliminary data.</text>
</comment>
<name>A0A926F8P8_9BACT</name>
<evidence type="ECO:0000256" key="2">
    <source>
        <dbReference type="ARBA" id="ARBA00004664"/>
    </source>
</evidence>
<keyword evidence="7 9" id="KW-0057">Aromatic amino acid biosynthesis</keyword>
<evidence type="ECO:0000313" key="12">
    <source>
        <dbReference type="Proteomes" id="UP000651085"/>
    </source>
</evidence>
<dbReference type="Pfam" id="PF00697">
    <property type="entry name" value="PRAI"/>
    <property type="match status" value="1"/>
</dbReference>
<dbReference type="RefSeq" id="WP_262435974.1">
    <property type="nucleotide sequence ID" value="NZ_JACRTF010000001.1"/>
</dbReference>
<dbReference type="PANTHER" id="PTHR42894:SF1">
    <property type="entry name" value="N-(5'-PHOSPHORIBOSYL)ANTHRANILATE ISOMERASE"/>
    <property type="match status" value="1"/>
</dbReference>
<keyword evidence="8 9" id="KW-0413">Isomerase</keyword>
<dbReference type="InterPro" id="IPR013785">
    <property type="entry name" value="Aldolase_TIM"/>
</dbReference>
<dbReference type="InterPro" id="IPR011060">
    <property type="entry name" value="RibuloseP-bd_barrel"/>
</dbReference>
<reference evidence="11" key="1">
    <citation type="submission" date="2020-08" db="EMBL/GenBank/DDBJ databases">
        <title>Genome public.</title>
        <authorList>
            <person name="Liu C."/>
            <person name="Sun Q."/>
        </authorList>
    </citation>
    <scope>NUCLEOTIDE SEQUENCE</scope>
    <source>
        <strain evidence="11">N12</strain>
    </source>
</reference>
<evidence type="ECO:0000256" key="7">
    <source>
        <dbReference type="ARBA" id="ARBA00023141"/>
    </source>
</evidence>
<evidence type="ECO:0000256" key="5">
    <source>
        <dbReference type="ARBA" id="ARBA00022605"/>
    </source>
</evidence>
<keyword evidence="5 9" id="KW-0028">Amino-acid biosynthesis</keyword>
<dbReference type="GO" id="GO:0000162">
    <property type="term" value="P:L-tryptophan biosynthetic process"/>
    <property type="evidence" value="ECO:0007669"/>
    <property type="project" value="UniProtKB-UniRule"/>
</dbReference>